<protein>
    <recommendedName>
        <fullName evidence="3">Type II toxin-antitoxin system RelE/ParE family toxin</fullName>
    </recommendedName>
</protein>
<proteinExistence type="predicted"/>
<dbReference type="PANTHER" id="PTHR38813">
    <property type="match status" value="1"/>
</dbReference>
<dbReference type="InterPro" id="IPR035093">
    <property type="entry name" value="RelE/ParE_toxin_dom_sf"/>
</dbReference>
<dbReference type="EMBL" id="LAZR01001513">
    <property type="protein sequence ID" value="KKN43408.1"/>
    <property type="molecule type" value="Genomic_DNA"/>
</dbReference>
<dbReference type="Gene3D" id="3.30.2310.20">
    <property type="entry name" value="RelE-like"/>
    <property type="match status" value="1"/>
</dbReference>
<evidence type="ECO:0000313" key="2">
    <source>
        <dbReference type="EMBL" id="KKN43408.1"/>
    </source>
</evidence>
<evidence type="ECO:0000256" key="1">
    <source>
        <dbReference type="ARBA" id="ARBA00022649"/>
    </source>
</evidence>
<organism evidence="2">
    <name type="scientific">marine sediment metagenome</name>
    <dbReference type="NCBI Taxonomy" id="412755"/>
    <lineage>
        <taxon>unclassified sequences</taxon>
        <taxon>metagenomes</taxon>
        <taxon>ecological metagenomes</taxon>
    </lineage>
</organism>
<keyword evidence="1" id="KW-1277">Toxin-antitoxin system</keyword>
<name>A0A0F9TPU5_9ZZZZ</name>
<dbReference type="InterPro" id="IPR007712">
    <property type="entry name" value="RelE/ParE_toxin"/>
</dbReference>
<comment type="caution">
    <text evidence="2">The sequence shown here is derived from an EMBL/GenBank/DDBJ whole genome shotgun (WGS) entry which is preliminary data.</text>
</comment>
<dbReference type="SUPFAM" id="SSF143011">
    <property type="entry name" value="RelE-like"/>
    <property type="match status" value="1"/>
</dbReference>
<reference evidence="2" key="1">
    <citation type="journal article" date="2015" name="Nature">
        <title>Complex archaea that bridge the gap between prokaryotes and eukaryotes.</title>
        <authorList>
            <person name="Spang A."/>
            <person name="Saw J.H."/>
            <person name="Jorgensen S.L."/>
            <person name="Zaremba-Niedzwiedzka K."/>
            <person name="Martijn J."/>
            <person name="Lind A.E."/>
            <person name="van Eijk R."/>
            <person name="Schleper C."/>
            <person name="Guy L."/>
            <person name="Ettema T.J."/>
        </authorList>
    </citation>
    <scope>NUCLEOTIDE SEQUENCE</scope>
</reference>
<dbReference type="AlphaFoldDB" id="A0A0F9TPU5"/>
<dbReference type="PANTHER" id="PTHR38813:SF1">
    <property type="entry name" value="TOXIN RELE1-RELATED"/>
    <property type="match status" value="1"/>
</dbReference>
<evidence type="ECO:0008006" key="3">
    <source>
        <dbReference type="Google" id="ProtNLM"/>
    </source>
</evidence>
<dbReference type="Pfam" id="PF05016">
    <property type="entry name" value="ParE_toxin"/>
    <property type="match status" value="1"/>
</dbReference>
<sequence>MPKKNWRVELSKDAIKYLKKLDKSTSQRILDSLEKLGKAENPLLYKDIRPLAGKLKGFYRIRVGTFRMIFELDNIKKRIGVHVIAPRGNAY</sequence>
<gene>
    <name evidence="2" type="ORF">LCGC14_0703430</name>
</gene>
<accession>A0A0F9TPU5</accession>
<dbReference type="InterPro" id="IPR052747">
    <property type="entry name" value="TA_system_RelE_toxin"/>
</dbReference>